<feature type="domain" description="DUF4097" evidence="2">
    <location>
        <begin position="61"/>
        <end position="316"/>
    </location>
</feature>
<dbReference type="GeneID" id="39499299"/>
<dbReference type="AlphaFoldDB" id="A0A2Z5Y4R6"/>
<feature type="transmembrane region" description="Helical" evidence="1">
    <location>
        <begin position="5"/>
        <end position="24"/>
    </location>
</feature>
<dbReference type="RefSeq" id="WP_014868568.1">
    <property type="nucleotide sequence ID" value="NZ_AP018493.1"/>
</dbReference>
<organism evidence="3 4">
    <name type="scientific">Melissococcus plutonius</name>
    <dbReference type="NCBI Taxonomy" id="33970"/>
    <lineage>
        <taxon>Bacteria</taxon>
        <taxon>Bacillati</taxon>
        <taxon>Bacillota</taxon>
        <taxon>Bacilli</taxon>
        <taxon>Lactobacillales</taxon>
        <taxon>Enterococcaceae</taxon>
        <taxon>Melissococcus</taxon>
    </lineage>
</organism>
<evidence type="ECO:0000259" key="2">
    <source>
        <dbReference type="Pfam" id="PF13349"/>
    </source>
</evidence>
<accession>A0A2Z5Y4R6</accession>
<keyword evidence="1" id="KW-0472">Membrane</keyword>
<proteinExistence type="predicted"/>
<sequence>MKKYYFTLFIVLFMGILFGLFGYFNHGFQPVVGDTILGSVHVLRHEDSKQMHTYQTKQPFKALTIFVDQTDILIKQGSQYSVNFETNQKATVKVNDQQLEIKQKARYNFQMFYFPVIKKSTLTITIPNLTTIDKLNLSIENCRVRFDHLNLKKAYLNTSNSQLTFNQTKILDKFHTNDQEGNYKLANSEFHNIKFNSDSTNIDTNHSKMINLGIDLEDKLKFNSEYSELTNLNLEANGNTTNYKMHNSKLLGNNKINGDETYLDLIHINQDLNLKFTRDENTSILYNNSNYKGDSLVNKSTTNSLKTISNSGQIKIIKLK</sequence>
<keyword evidence="1" id="KW-1133">Transmembrane helix</keyword>
<reference evidence="3 4" key="1">
    <citation type="submission" date="2018-01" db="EMBL/GenBank/DDBJ databases">
        <title>Whole genome sequence of Melissococcus plutonius DAT561.</title>
        <authorList>
            <person name="Okumura K."/>
            <person name="Takamatsu D."/>
            <person name="Okura M."/>
        </authorList>
    </citation>
    <scope>NUCLEOTIDE SEQUENCE [LARGE SCALE GENOMIC DNA]</scope>
    <source>
        <strain evidence="3 4">DAT561</strain>
        <plasmid evidence="4">pmp1 dat561 dna</plasmid>
    </source>
</reference>
<gene>
    <name evidence="3" type="ORF">DAT561_p1097</name>
</gene>
<keyword evidence="3" id="KW-0614">Plasmid</keyword>
<name>A0A2Z5Y4R6_9ENTE</name>
<dbReference type="Pfam" id="PF13349">
    <property type="entry name" value="DUF4097"/>
    <property type="match status" value="1"/>
</dbReference>
<dbReference type="EMBL" id="AP018493">
    <property type="protein sequence ID" value="BBC61799.1"/>
    <property type="molecule type" value="Genomic_DNA"/>
</dbReference>
<evidence type="ECO:0000313" key="3">
    <source>
        <dbReference type="EMBL" id="BBC61799.1"/>
    </source>
</evidence>
<dbReference type="Proteomes" id="UP000269226">
    <property type="component" value="Plasmid pMP1"/>
</dbReference>
<evidence type="ECO:0000256" key="1">
    <source>
        <dbReference type="SAM" id="Phobius"/>
    </source>
</evidence>
<evidence type="ECO:0000313" key="4">
    <source>
        <dbReference type="Proteomes" id="UP000269226"/>
    </source>
</evidence>
<geneLocation type="plasmid" evidence="4">
    <name>pmp1 dat561 dna</name>
</geneLocation>
<protein>
    <recommendedName>
        <fullName evidence="2">DUF4097 domain-containing protein</fullName>
    </recommendedName>
</protein>
<dbReference type="InterPro" id="IPR025164">
    <property type="entry name" value="Toastrack_DUF4097"/>
</dbReference>
<keyword evidence="1" id="KW-0812">Transmembrane</keyword>